<dbReference type="AlphaFoldDB" id="A0AA39R6K3"/>
<dbReference type="InterPro" id="IPR049326">
    <property type="entry name" value="Rhodopsin_dom_fungi"/>
</dbReference>
<gene>
    <name evidence="8" type="ORF">JMJ35_001856</name>
</gene>
<accession>A0AA39R6K3</accession>
<sequence>MSSVDLNDDRGPSINRSISAVIILSSIALAGRLTARRLKKVSLGSSDYILIVGWLMALALAAMSFAGEAVPLGLGKHLMAVSLDNVETLLKFLFAANILYTMSLVAIKISILQLYRSIFPGRGFTTTTSVVGAGVIAWGIAVVLVSIFQCNPVHGAWDLTVPATCITLPKFYLGNAVPNIAMDVIILALPIPNVWTLQMSIRQKYVVSGLFLLGGFVCVLSGIRLHFLLALDHADITYSYRFVAIWSTIEVNTAVMSACLPTLRPLAKEALMMFSSLSSTINTFGFSNKSTTGPNETYLLGPKDRSVFQRLSTSNEEYVARPESVKADSARVTVEQVDVERGH</sequence>
<keyword evidence="4 6" id="KW-0472">Membrane</keyword>
<name>A0AA39R6K3_9LECA</name>
<feature type="transmembrane region" description="Helical" evidence="6">
    <location>
        <begin position="47"/>
        <end position="72"/>
    </location>
</feature>
<feature type="transmembrane region" description="Helical" evidence="6">
    <location>
        <begin position="176"/>
        <end position="197"/>
    </location>
</feature>
<dbReference type="InterPro" id="IPR052337">
    <property type="entry name" value="SAT4-like"/>
</dbReference>
<keyword evidence="3 6" id="KW-1133">Transmembrane helix</keyword>
<protein>
    <recommendedName>
        <fullName evidence="7">Rhodopsin domain-containing protein</fullName>
    </recommendedName>
</protein>
<organism evidence="8 9">
    <name type="scientific">Cladonia borealis</name>
    <dbReference type="NCBI Taxonomy" id="184061"/>
    <lineage>
        <taxon>Eukaryota</taxon>
        <taxon>Fungi</taxon>
        <taxon>Dikarya</taxon>
        <taxon>Ascomycota</taxon>
        <taxon>Pezizomycotina</taxon>
        <taxon>Lecanoromycetes</taxon>
        <taxon>OSLEUM clade</taxon>
        <taxon>Lecanoromycetidae</taxon>
        <taxon>Lecanorales</taxon>
        <taxon>Lecanorineae</taxon>
        <taxon>Cladoniaceae</taxon>
        <taxon>Cladonia</taxon>
    </lineage>
</organism>
<feature type="domain" description="Rhodopsin" evidence="7">
    <location>
        <begin position="32"/>
        <end position="268"/>
    </location>
</feature>
<evidence type="ECO:0000256" key="6">
    <source>
        <dbReference type="SAM" id="Phobius"/>
    </source>
</evidence>
<dbReference type="EMBL" id="JAFEKC020000003">
    <property type="protein sequence ID" value="KAK0515822.1"/>
    <property type="molecule type" value="Genomic_DNA"/>
</dbReference>
<evidence type="ECO:0000256" key="4">
    <source>
        <dbReference type="ARBA" id="ARBA00023136"/>
    </source>
</evidence>
<keyword evidence="2 6" id="KW-0812">Transmembrane</keyword>
<evidence type="ECO:0000256" key="3">
    <source>
        <dbReference type="ARBA" id="ARBA00022989"/>
    </source>
</evidence>
<evidence type="ECO:0000256" key="1">
    <source>
        <dbReference type="ARBA" id="ARBA00004141"/>
    </source>
</evidence>
<feature type="transmembrane region" description="Helical" evidence="6">
    <location>
        <begin position="17"/>
        <end position="35"/>
    </location>
</feature>
<keyword evidence="9" id="KW-1185">Reference proteome</keyword>
<dbReference type="Proteomes" id="UP001166286">
    <property type="component" value="Unassembled WGS sequence"/>
</dbReference>
<evidence type="ECO:0000256" key="2">
    <source>
        <dbReference type="ARBA" id="ARBA00022692"/>
    </source>
</evidence>
<comment type="caution">
    <text evidence="8">The sequence shown here is derived from an EMBL/GenBank/DDBJ whole genome shotgun (WGS) entry which is preliminary data.</text>
</comment>
<evidence type="ECO:0000313" key="9">
    <source>
        <dbReference type="Proteomes" id="UP001166286"/>
    </source>
</evidence>
<evidence type="ECO:0000313" key="8">
    <source>
        <dbReference type="EMBL" id="KAK0515822.1"/>
    </source>
</evidence>
<dbReference type="PANTHER" id="PTHR33048:SF47">
    <property type="entry name" value="INTEGRAL MEMBRANE PROTEIN-RELATED"/>
    <property type="match status" value="1"/>
</dbReference>
<comment type="similarity">
    <text evidence="5">Belongs to the SAT4 family.</text>
</comment>
<dbReference type="Pfam" id="PF20684">
    <property type="entry name" value="Fung_rhodopsin"/>
    <property type="match status" value="1"/>
</dbReference>
<feature type="transmembrane region" description="Helical" evidence="6">
    <location>
        <begin position="127"/>
        <end position="148"/>
    </location>
</feature>
<comment type="subcellular location">
    <subcellularLocation>
        <location evidence="1">Membrane</location>
        <topology evidence="1">Multi-pass membrane protein</topology>
    </subcellularLocation>
</comment>
<feature type="transmembrane region" description="Helical" evidence="6">
    <location>
        <begin position="243"/>
        <end position="263"/>
    </location>
</feature>
<feature type="transmembrane region" description="Helical" evidence="6">
    <location>
        <begin position="209"/>
        <end position="231"/>
    </location>
</feature>
<proteinExistence type="inferred from homology"/>
<dbReference type="GO" id="GO:0016020">
    <property type="term" value="C:membrane"/>
    <property type="evidence" value="ECO:0007669"/>
    <property type="project" value="UniProtKB-SubCell"/>
</dbReference>
<evidence type="ECO:0000256" key="5">
    <source>
        <dbReference type="ARBA" id="ARBA00038359"/>
    </source>
</evidence>
<evidence type="ECO:0000259" key="7">
    <source>
        <dbReference type="Pfam" id="PF20684"/>
    </source>
</evidence>
<dbReference type="PANTHER" id="PTHR33048">
    <property type="entry name" value="PTH11-LIKE INTEGRAL MEMBRANE PROTEIN (AFU_ORTHOLOGUE AFUA_5G11245)"/>
    <property type="match status" value="1"/>
</dbReference>
<reference evidence="8" key="1">
    <citation type="submission" date="2023-03" db="EMBL/GenBank/DDBJ databases">
        <title>Complete genome of Cladonia borealis.</title>
        <authorList>
            <person name="Park H."/>
        </authorList>
    </citation>
    <scope>NUCLEOTIDE SEQUENCE</scope>
    <source>
        <strain evidence="8">ANT050790</strain>
    </source>
</reference>
<feature type="transmembrane region" description="Helical" evidence="6">
    <location>
        <begin position="92"/>
        <end position="115"/>
    </location>
</feature>